<dbReference type="RefSeq" id="WP_025080030.1">
    <property type="nucleotide sequence ID" value="NZ_AZGI01000005.1"/>
</dbReference>
<dbReference type="InterPro" id="IPR000905">
    <property type="entry name" value="Gcp-like_dom"/>
</dbReference>
<evidence type="ECO:0000259" key="1">
    <source>
        <dbReference type="Pfam" id="PF00814"/>
    </source>
</evidence>
<evidence type="ECO:0000313" key="3">
    <source>
        <dbReference type="Proteomes" id="UP000051223"/>
    </source>
</evidence>
<keyword evidence="3" id="KW-1185">Reference proteome</keyword>
<dbReference type="InterPro" id="IPR043129">
    <property type="entry name" value="ATPase_NBD"/>
</dbReference>
<dbReference type="Pfam" id="PF00814">
    <property type="entry name" value="TsaD"/>
    <property type="match status" value="1"/>
</dbReference>
<dbReference type="GO" id="GO:0005829">
    <property type="term" value="C:cytosol"/>
    <property type="evidence" value="ECO:0007669"/>
    <property type="project" value="TreeGrafter"/>
</dbReference>
<comment type="caution">
    <text evidence="2">The sequence shown here is derived from an EMBL/GenBank/DDBJ whole genome shotgun (WGS) entry which is preliminary data.</text>
</comment>
<organism evidence="2 3">
    <name type="scientific">Lactobacillus hamsteri DSM 5661 = JCM 6256</name>
    <dbReference type="NCBI Taxonomy" id="1423754"/>
    <lineage>
        <taxon>Bacteria</taxon>
        <taxon>Bacillati</taxon>
        <taxon>Bacillota</taxon>
        <taxon>Bacilli</taxon>
        <taxon>Lactobacillales</taxon>
        <taxon>Lactobacillaceae</taxon>
        <taxon>Lactobacillus</taxon>
    </lineage>
</organism>
<accession>A0A0R1YEQ8</accession>
<dbReference type="GO" id="GO:0002949">
    <property type="term" value="P:tRNA threonylcarbamoyladenosine modification"/>
    <property type="evidence" value="ECO:0007669"/>
    <property type="project" value="InterPro"/>
</dbReference>
<feature type="domain" description="Gcp-like" evidence="1">
    <location>
        <begin position="32"/>
        <end position="176"/>
    </location>
</feature>
<dbReference type="Proteomes" id="UP000051223">
    <property type="component" value="Unassembled WGS sequence"/>
</dbReference>
<evidence type="ECO:0000313" key="2">
    <source>
        <dbReference type="EMBL" id="KRM40919.1"/>
    </source>
</evidence>
<gene>
    <name evidence="2" type="ORF">FC39_GL001563</name>
</gene>
<protein>
    <submittedName>
        <fullName evidence="2">M22 family O-sialoglycoprotein endopeptidase</fullName>
    </submittedName>
</protein>
<dbReference type="PATRIC" id="fig|1423754.3.peg.1608"/>
<dbReference type="eggNOG" id="COG1214">
    <property type="taxonomic scope" value="Bacteria"/>
</dbReference>
<dbReference type="PANTHER" id="PTHR11735:SF11">
    <property type="entry name" value="TRNA THREONYLCARBAMOYLADENOSINE BIOSYNTHESIS PROTEIN TSAB"/>
    <property type="match status" value="1"/>
</dbReference>
<dbReference type="EMBL" id="AZGI01000005">
    <property type="protein sequence ID" value="KRM40919.1"/>
    <property type="molecule type" value="Genomic_DNA"/>
</dbReference>
<dbReference type="NCBIfam" id="TIGR03725">
    <property type="entry name" value="T6A_YeaZ"/>
    <property type="match status" value="1"/>
</dbReference>
<dbReference type="AlphaFoldDB" id="A0A0R1YEQ8"/>
<sequence>MKILSVSTATNHLSVALNNDEEIIVEKNEQDERNHSEHLDPMIDEILKANNLKLKDIDRFAVAIGPGSYTGLRIGITTVKMFASILNKEVVGISTLQALAESVKDENTLIVAGLDARNDNYFAGGYVNKNNMPENVIPDGHYHIDVLLNAVKDYLAENDIKKVIFVGSGLEKQDDLIKEADFDYSYGTDDQNVLHSGLIGKLAVSAEPVDPDKLLPRYLRRTQAEVDWHKKTGKPFEPDSNYVEEV</sequence>
<proteinExistence type="predicted"/>
<dbReference type="InterPro" id="IPR022496">
    <property type="entry name" value="T6A_TsaB"/>
</dbReference>
<name>A0A0R1YEQ8_9LACO</name>
<reference evidence="2 3" key="1">
    <citation type="journal article" date="2015" name="Genome Announc.">
        <title>Expanding the biotechnology potential of lactobacilli through comparative genomics of 213 strains and associated genera.</title>
        <authorList>
            <person name="Sun Z."/>
            <person name="Harris H.M."/>
            <person name="McCann A."/>
            <person name="Guo C."/>
            <person name="Argimon S."/>
            <person name="Zhang W."/>
            <person name="Yang X."/>
            <person name="Jeffery I.B."/>
            <person name="Cooney J.C."/>
            <person name="Kagawa T.F."/>
            <person name="Liu W."/>
            <person name="Song Y."/>
            <person name="Salvetti E."/>
            <person name="Wrobel A."/>
            <person name="Rasinkangas P."/>
            <person name="Parkhill J."/>
            <person name="Rea M.C."/>
            <person name="O'Sullivan O."/>
            <person name="Ritari J."/>
            <person name="Douillard F.P."/>
            <person name="Paul Ross R."/>
            <person name="Yang R."/>
            <person name="Briner A.E."/>
            <person name="Felis G.E."/>
            <person name="de Vos W.M."/>
            <person name="Barrangou R."/>
            <person name="Klaenhammer T.R."/>
            <person name="Caufield P.W."/>
            <person name="Cui Y."/>
            <person name="Zhang H."/>
            <person name="O'Toole P.W."/>
        </authorList>
    </citation>
    <scope>NUCLEOTIDE SEQUENCE [LARGE SCALE GENOMIC DNA]</scope>
    <source>
        <strain evidence="2 3">DSM 5661</strain>
    </source>
</reference>
<dbReference type="OrthoDB" id="9784166at2"/>
<dbReference type="PANTHER" id="PTHR11735">
    <property type="entry name" value="TRNA N6-ADENOSINE THREONYLCARBAMOYLTRANSFERASE"/>
    <property type="match status" value="1"/>
</dbReference>
<dbReference type="SUPFAM" id="SSF53067">
    <property type="entry name" value="Actin-like ATPase domain"/>
    <property type="match status" value="1"/>
</dbReference>
<dbReference type="STRING" id="1423754.FC39_GL001563"/>
<dbReference type="Gene3D" id="3.30.420.40">
    <property type="match status" value="2"/>
</dbReference>
<dbReference type="CDD" id="cd24032">
    <property type="entry name" value="ASKHA_NBD_TsaB"/>
    <property type="match status" value="1"/>
</dbReference>